<dbReference type="PROSITE" id="PS50089">
    <property type="entry name" value="ZF_RING_2"/>
    <property type="match status" value="1"/>
</dbReference>
<dbReference type="PANTHER" id="PTHR23327">
    <property type="entry name" value="RING FINGER PROTEIN 127"/>
    <property type="match status" value="1"/>
</dbReference>
<dbReference type="EMBL" id="CABPRJ010002429">
    <property type="protein sequence ID" value="VVC46039.1"/>
    <property type="molecule type" value="Genomic_DNA"/>
</dbReference>
<feature type="domain" description="C3H1-type" evidence="7">
    <location>
        <begin position="1"/>
        <end position="28"/>
    </location>
</feature>
<dbReference type="Pfam" id="PF13923">
    <property type="entry name" value="zf-C3HC4_2"/>
    <property type="match status" value="1"/>
</dbReference>
<accession>A0A5E4NQI2</accession>
<feature type="region of interest" description="Disordered" evidence="5">
    <location>
        <begin position="66"/>
        <end position="88"/>
    </location>
</feature>
<feature type="domain" description="RING-type" evidence="6">
    <location>
        <begin position="112"/>
        <end position="150"/>
    </location>
</feature>
<keyword evidence="1 4" id="KW-0479">Metal-binding</keyword>
<dbReference type="InterPro" id="IPR017907">
    <property type="entry name" value="Znf_RING_CS"/>
</dbReference>
<dbReference type="Proteomes" id="UP000325440">
    <property type="component" value="Unassembled WGS sequence"/>
</dbReference>
<dbReference type="GO" id="GO:0008270">
    <property type="term" value="F:zinc ion binding"/>
    <property type="evidence" value="ECO:0007669"/>
    <property type="project" value="UniProtKB-KW"/>
</dbReference>
<dbReference type="Gene3D" id="4.10.1000.10">
    <property type="entry name" value="Zinc finger, CCCH-type"/>
    <property type="match status" value="1"/>
</dbReference>
<dbReference type="InterPro" id="IPR036855">
    <property type="entry name" value="Znf_CCCH_sf"/>
</dbReference>
<dbReference type="PROSITE" id="PS50103">
    <property type="entry name" value="ZF_C3H1"/>
    <property type="match status" value="1"/>
</dbReference>
<dbReference type="OrthoDB" id="5330228at2759"/>
<dbReference type="Gene3D" id="3.30.40.10">
    <property type="entry name" value="Zinc/RING finger domain, C3HC4 (zinc finger)"/>
    <property type="match status" value="1"/>
</dbReference>
<keyword evidence="2 4" id="KW-0863">Zinc-finger</keyword>
<dbReference type="SMART" id="SM00184">
    <property type="entry name" value="RING"/>
    <property type="match status" value="1"/>
</dbReference>
<organism evidence="8 9">
    <name type="scientific">Cinara cedri</name>
    <dbReference type="NCBI Taxonomy" id="506608"/>
    <lineage>
        <taxon>Eukaryota</taxon>
        <taxon>Metazoa</taxon>
        <taxon>Ecdysozoa</taxon>
        <taxon>Arthropoda</taxon>
        <taxon>Hexapoda</taxon>
        <taxon>Insecta</taxon>
        <taxon>Pterygota</taxon>
        <taxon>Neoptera</taxon>
        <taxon>Paraneoptera</taxon>
        <taxon>Hemiptera</taxon>
        <taxon>Sternorrhyncha</taxon>
        <taxon>Aphidomorpha</taxon>
        <taxon>Aphidoidea</taxon>
        <taxon>Aphididae</taxon>
        <taxon>Lachninae</taxon>
        <taxon>Cinara</taxon>
    </lineage>
</organism>
<evidence type="ECO:0000259" key="7">
    <source>
        <dbReference type="PROSITE" id="PS50103"/>
    </source>
</evidence>
<protein>
    <submittedName>
        <fullName evidence="8">Zinc finger, RING-type,Zinc finger, RING/FYVE/PHD-type,Zinc finger, CCCH-type,Zinc finger</fullName>
    </submittedName>
</protein>
<dbReference type="SUPFAM" id="SSF90229">
    <property type="entry name" value="CCCH zinc finger"/>
    <property type="match status" value="1"/>
</dbReference>
<dbReference type="SUPFAM" id="SSF57850">
    <property type="entry name" value="RING/U-box"/>
    <property type="match status" value="1"/>
</dbReference>
<reference evidence="8 9" key="1">
    <citation type="submission" date="2019-08" db="EMBL/GenBank/DDBJ databases">
        <authorList>
            <person name="Alioto T."/>
            <person name="Alioto T."/>
            <person name="Gomez Garrido J."/>
        </authorList>
    </citation>
    <scope>NUCLEOTIDE SEQUENCE [LARGE SCALE GENOMIC DNA]</scope>
</reference>
<evidence type="ECO:0000256" key="1">
    <source>
        <dbReference type="ARBA" id="ARBA00022723"/>
    </source>
</evidence>
<dbReference type="InterPro" id="IPR001841">
    <property type="entry name" value="Znf_RING"/>
</dbReference>
<dbReference type="InterPro" id="IPR000571">
    <property type="entry name" value="Znf_CCCH"/>
</dbReference>
<evidence type="ECO:0000313" key="9">
    <source>
        <dbReference type="Proteomes" id="UP000325440"/>
    </source>
</evidence>
<keyword evidence="3 4" id="KW-0862">Zinc</keyword>
<sequence>MSSNRVCKFFLQGFCSFGDRCWYSHDLSTVGAASLVVEERVTQRRPIQYKNQSNTPKYRQVKKTGATTGNLSNKMGNPIQPSGGQANYNQTDKVESDPIKTIQSAFESELQCQICYEIFIKPIVLNCAHTFCATCIHIWTKRVNRCPVCRMNIKSKSHCLTLNVFIDKMMQFMPEDVITRRNLSIEERQKDAEEMNMNRGNTEGSDGMIGELDYFSENQDEEIDEDVIVQEADMFRMNLHDTVVSMGGLNPLIRYMLPPMGEHRL</sequence>
<name>A0A5E4NQI2_9HEMI</name>
<evidence type="ECO:0000259" key="6">
    <source>
        <dbReference type="PROSITE" id="PS50089"/>
    </source>
</evidence>
<gene>
    <name evidence="8" type="ORF">CINCED_3A005786</name>
</gene>
<keyword evidence="9" id="KW-1185">Reference proteome</keyword>
<feature type="zinc finger region" description="C3H1-type" evidence="4">
    <location>
        <begin position="1"/>
        <end position="28"/>
    </location>
</feature>
<evidence type="ECO:0000313" key="8">
    <source>
        <dbReference type="EMBL" id="VVC46039.1"/>
    </source>
</evidence>
<dbReference type="InterPro" id="IPR013083">
    <property type="entry name" value="Znf_RING/FYVE/PHD"/>
</dbReference>
<evidence type="ECO:0000256" key="4">
    <source>
        <dbReference type="PROSITE-ProRule" id="PRU00723"/>
    </source>
</evidence>
<evidence type="ECO:0000256" key="3">
    <source>
        <dbReference type="ARBA" id="ARBA00022833"/>
    </source>
</evidence>
<evidence type="ECO:0000256" key="2">
    <source>
        <dbReference type="ARBA" id="ARBA00022771"/>
    </source>
</evidence>
<dbReference type="SMART" id="SM00356">
    <property type="entry name" value="ZnF_C3H1"/>
    <property type="match status" value="1"/>
</dbReference>
<dbReference type="AlphaFoldDB" id="A0A5E4NQI2"/>
<proteinExistence type="predicted"/>
<evidence type="ECO:0000256" key="5">
    <source>
        <dbReference type="SAM" id="MobiDB-lite"/>
    </source>
</evidence>
<dbReference type="Pfam" id="PF18345">
    <property type="entry name" value="zf_CCCH_4"/>
    <property type="match status" value="1"/>
</dbReference>
<dbReference type="PROSITE" id="PS00518">
    <property type="entry name" value="ZF_RING_1"/>
    <property type="match status" value="1"/>
</dbReference>